<dbReference type="PANTHER" id="PTHR47027">
    <property type="entry name" value="REVERSE TRANSCRIPTASE DOMAIN-CONTAINING PROTEIN"/>
    <property type="match status" value="1"/>
</dbReference>
<sequence>MCATHGLAITNTMFRLPSRKKTSWMHPRSKHWHLIDYVIIRAKDRRDVCVTKAMCGADCWTDHRLIISKTNLHIQSKRRPQGQTVVKKLNVNKLKLPSIQEKLVESLDNQLTEDIGNDWDSLKTTIHSAALKVLGPVTRNHQDWFDENDAKITALLEEKHQLFRAHQCDPNSVLKKDAYVSKRRQVQSKLRSIRDTWLSEKADEIQGFADRHDMKRFYDSLRCVFGPPTSGSSPLLSADGATLITDKNKIVERWAEHFNGVLNRPSSINDEAIQRLPQVDINPDLDIIPSEDEVAKAIKQMSTGKAPGSDAIPAEVFKSGGPSLLHKLTVLLQSFWVSETLPQDFKDAIIVHIYKRKGNKRSCDNHRGISLLSIAAKIFARLLLNRLLKHLEQGHLPESQCGFRAGRGTVDMIFAARQIQEKSVEHNQDLYTTFVDLTKAFDTVSREGLWKIMAKFGCPNRFVKIVKQFHDGMMARVLDDGNTSAPFQVSNGVKQGCVLAPTLFNLMFSAMLTDAFRETPLGIPIRYRCDGRLFNLRRLKAVTRVKETVIRDLLFADDCALNAINEQDMQQEMDAFSSACDNFGLTINIKKTEVMYQPAPGKPYQEPNITVKGQRLQDVENFTYLGSTLSRNTNIDAEVNNRIAKASSAFGRLRKSVWERRGILQNTKIKVYRAVVLTTLLYGCETWTTYRRHEKLLQQFHLRCLRNILNIRWHDRITNTEVLERADLLSVITTMRKAQTRWAGHVCRMSDSRIPKQLLYGELSHGSRKVGGQRKRYKDCIKSHLKDFNIDVSTWETAASDRPTWRNLIHKGAIYSENKRSNAAKEKRQKRKALADQPTNTTPSHWCSTCGRGFLARIGLISHMRTHPSAP</sequence>
<evidence type="ECO:0000259" key="2">
    <source>
        <dbReference type="PROSITE" id="PS50157"/>
    </source>
</evidence>
<organism evidence="4 5">
    <name type="scientific">Oryzias sinensis</name>
    <name type="common">Chinese medaka</name>
    <dbReference type="NCBI Taxonomy" id="183150"/>
    <lineage>
        <taxon>Eukaryota</taxon>
        <taxon>Metazoa</taxon>
        <taxon>Chordata</taxon>
        <taxon>Craniata</taxon>
        <taxon>Vertebrata</taxon>
        <taxon>Euteleostomi</taxon>
        <taxon>Actinopterygii</taxon>
        <taxon>Neopterygii</taxon>
        <taxon>Teleostei</taxon>
        <taxon>Neoteleostei</taxon>
        <taxon>Acanthomorphata</taxon>
        <taxon>Ovalentaria</taxon>
        <taxon>Atherinomorphae</taxon>
        <taxon>Beloniformes</taxon>
        <taxon>Adrianichthyidae</taxon>
        <taxon>Oryziinae</taxon>
        <taxon>Oryzias</taxon>
    </lineage>
</organism>
<dbReference type="GO" id="GO:0008270">
    <property type="term" value="F:zinc ion binding"/>
    <property type="evidence" value="ECO:0007669"/>
    <property type="project" value="UniProtKB-KW"/>
</dbReference>
<name>A0A8C7WPE7_9TELE</name>
<dbReference type="AlphaFoldDB" id="A0A8C7WPE7"/>
<dbReference type="PROSITE" id="PS50157">
    <property type="entry name" value="ZINC_FINGER_C2H2_2"/>
    <property type="match status" value="1"/>
</dbReference>
<dbReference type="InterPro" id="IPR043502">
    <property type="entry name" value="DNA/RNA_pol_sf"/>
</dbReference>
<dbReference type="Proteomes" id="UP000694383">
    <property type="component" value="Unplaced"/>
</dbReference>
<accession>A0A8C7WPE7</accession>
<keyword evidence="1" id="KW-0863">Zinc-finger</keyword>
<protein>
    <recommendedName>
        <fullName evidence="6">Reverse transcriptase domain-containing protein</fullName>
    </recommendedName>
</protein>
<dbReference type="Pfam" id="PF00078">
    <property type="entry name" value="RVT_1"/>
    <property type="match status" value="1"/>
</dbReference>
<reference evidence="4" key="1">
    <citation type="submission" date="2025-08" db="UniProtKB">
        <authorList>
            <consortium name="Ensembl"/>
        </authorList>
    </citation>
    <scope>IDENTIFICATION</scope>
</reference>
<dbReference type="GeneTree" id="ENSGT00940000154988"/>
<keyword evidence="1" id="KW-0862">Zinc</keyword>
<proteinExistence type="predicted"/>
<dbReference type="InterPro" id="IPR000477">
    <property type="entry name" value="RT_dom"/>
</dbReference>
<keyword evidence="1" id="KW-0479">Metal-binding</keyword>
<feature type="domain" description="C2H2-type" evidence="2">
    <location>
        <begin position="845"/>
        <end position="871"/>
    </location>
</feature>
<evidence type="ECO:0000313" key="5">
    <source>
        <dbReference type="Proteomes" id="UP000694383"/>
    </source>
</evidence>
<dbReference type="Ensembl" id="ENSOSIT00000001426.1">
    <property type="protein sequence ID" value="ENSOSIP00000001327.1"/>
    <property type="gene ID" value="ENSOSIG00000000728.1"/>
</dbReference>
<evidence type="ECO:0000259" key="3">
    <source>
        <dbReference type="PROSITE" id="PS50878"/>
    </source>
</evidence>
<evidence type="ECO:0000313" key="4">
    <source>
        <dbReference type="Ensembl" id="ENSOSIP00000001327.1"/>
    </source>
</evidence>
<dbReference type="PROSITE" id="PS50878">
    <property type="entry name" value="RT_POL"/>
    <property type="match status" value="1"/>
</dbReference>
<dbReference type="CDD" id="cd01650">
    <property type="entry name" value="RT_nLTR_like"/>
    <property type="match status" value="1"/>
</dbReference>
<evidence type="ECO:0008006" key="6">
    <source>
        <dbReference type="Google" id="ProtNLM"/>
    </source>
</evidence>
<feature type="domain" description="Reverse transcriptase" evidence="3">
    <location>
        <begin position="334"/>
        <end position="629"/>
    </location>
</feature>
<evidence type="ECO:0000256" key="1">
    <source>
        <dbReference type="PROSITE-ProRule" id="PRU00042"/>
    </source>
</evidence>
<keyword evidence="5" id="KW-1185">Reference proteome</keyword>
<dbReference type="PROSITE" id="PS00028">
    <property type="entry name" value="ZINC_FINGER_C2H2_1"/>
    <property type="match status" value="1"/>
</dbReference>
<reference evidence="4" key="2">
    <citation type="submission" date="2025-09" db="UniProtKB">
        <authorList>
            <consortium name="Ensembl"/>
        </authorList>
    </citation>
    <scope>IDENTIFICATION</scope>
</reference>
<dbReference type="SUPFAM" id="SSF56672">
    <property type="entry name" value="DNA/RNA polymerases"/>
    <property type="match status" value="1"/>
</dbReference>
<dbReference type="InterPro" id="IPR013087">
    <property type="entry name" value="Znf_C2H2_type"/>
</dbReference>
<dbReference type="PANTHER" id="PTHR47027:SF26">
    <property type="entry name" value="REVERSE TRANSCRIPTASE DOMAIN-CONTAINING PROTEIN"/>
    <property type="match status" value="1"/>
</dbReference>